<evidence type="ECO:0000256" key="1">
    <source>
        <dbReference type="ARBA" id="ARBA00023172"/>
    </source>
</evidence>
<accession>A0ABY3H2H5</accession>
<organism evidence="3 4">
    <name type="scientific">Streptomyces albidoflavus</name>
    <dbReference type="NCBI Taxonomy" id="1886"/>
    <lineage>
        <taxon>Bacteria</taxon>
        <taxon>Bacillati</taxon>
        <taxon>Actinomycetota</taxon>
        <taxon>Actinomycetes</taxon>
        <taxon>Kitasatosporales</taxon>
        <taxon>Streptomycetaceae</taxon>
        <taxon>Streptomyces</taxon>
        <taxon>Streptomyces albidoflavus group</taxon>
    </lineage>
</organism>
<dbReference type="InterPro" id="IPR011010">
    <property type="entry name" value="DNA_brk_join_enz"/>
</dbReference>
<feature type="domain" description="Tyr recombinase" evidence="2">
    <location>
        <begin position="7"/>
        <end position="194"/>
    </location>
</feature>
<dbReference type="InterPro" id="IPR013762">
    <property type="entry name" value="Integrase-like_cat_sf"/>
</dbReference>
<dbReference type="PROSITE" id="PS51898">
    <property type="entry name" value="TYR_RECOMBINASE"/>
    <property type="match status" value="1"/>
</dbReference>
<comment type="caution">
    <text evidence="3">The sequence shown here is derived from an EMBL/GenBank/DDBJ whole genome shotgun (WGS) entry which is preliminary data.</text>
</comment>
<evidence type="ECO:0000259" key="2">
    <source>
        <dbReference type="PROSITE" id="PS51898"/>
    </source>
</evidence>
<proteinExistence type="predicted"/>
<gene>
    <name evidence="3" type="ORF">FRZ02_08540</name>
</gene>
<protein>
    <submittedName>
        <fullName evidence="3">Tyrosine-type recombinase/integrase</fullName>
    </submittedName>
</protein>
<dbReference type="Pfam" id="PF00589">
    <property type="entry name" value="Phage_integrase"/>
    <property type="match status" value="1"/>
</dbReference>
<sequence>MFVDAMGEEWILSEAQVRALLDWIGEHAADHRSVHLLLVTVAEGPLRPSEACSLRVRDLVLHSGGSGELAARHQGKARAVPLQSRLAARLREWISEAGLQENDLLFPGPRGGRLSAATYQRLWRQAQEAVLPHDELLSWRLGEPVDILWESRLVQLLKLGVDVVTVAELAGVHPAWLALRYPYCFLDEATETDGDCSARAANFPESTAW</sequence>
<name>A0ABY3H2H5_9ACTN</name>
<dbReference type="Gene3D" id="1.10.443.10">
    <property type="entry name" value="Intergrase catalytic core"/>
    <property type="match status" value="1"/>
</dbReference>
<dbReference type="Proteomes" id="UP000318052">
    <property type="component" value="Unassembled WGS sequence"/>
</dbReference>
<keyword evidence="1" id="KW-0233">DNA recombination</keyword>
<evidence type="ECO:0000313" key="3">
    <source>
        <dbReference type="EMBL" id="TWV26704.1"/>
    </source>
</evidence>
<dbReference type="RefSeq" id="WP_146580602.1">
    <property type="nucleotide sequence ID" value="NZ_VOGX01000018.1"/>
</dbReference>
<dbReference type="EMBL" id="VOGX01000018">
    <property type="protein sequence ID" value="TWV26704.1"/>
    <property type="molecule type" value="Genomic_DNA"/>
</dbReference>
<keyword evidence="4" id="KW-1185">Reference proteome</keyword>
<reference evidence="4" key="1">
    <citation type="journal article" date="2019" name="Microbiol. Resour. Announc.">
        <title>Draft Genomic Sequences of Streptomyces misionensis and Streptomyces albidoflavus, bacteria applied for phytopathogen biocontrol.</title>
        <authorList>
            <person name="Pylro V."/>
            <person name="Dias A."/>
            <person name="Andreote F."/>
            <person name="Varani A."/>
            <person name="Andreote C."/>
            <person name="Bernardo E."/>
            <person name="Martins T."/>
        </authorList>
    </citation>
    <scope>NUCLEOTIDE SEQUENCE [LARGE SCALE GENOMIC DNA]</scope>
    <source>
        <strain evidence="4">77</strain>
    </source>
</reference>
<dbReference type="InterPro" id="IPR002104">
    <property type="entry name" value="Integrase_catalytic"/>
</dbReference>
<evidence type="ECO:0000313" key="4">
    <source>
        <dbReference type="Proteomes" id="UP000318052"/>
    </source>
</evidence>
<dbReference type="SUPFAM" id="SSF56349">
    <property type="entry name" value="DNA breaking-rejoining enzymes"/>
    <property type="match status" value="1"/>
</dbReference>